<dbReference type="InterPro" id="IPR031481">
    <property type="entry name" value="Glyco_tran_10_N"/>
</dbReference>
<evidence type="ECO:0000256" key="12">
    <source>
        <dbReference type="RuleBase" id="RU003832"/>
    </source>
</evidence>
<dbReference type="SUPFAM" id="SSF53756">
    <property type="entry name" value="UDP-Glycosyltransferase/glycogen phosphorylase"/>
    <property type="match status" value="1"/>
</dbReference>
<evidence type="ECO:0000256" key="4">
    <source>
        <dbReference type="ARBA" id="ARBA00022676"/>
    </source>
</evidence>
<protein>
    <recommendedName>
        <fullName evidence="12">Fucosyltransferase</fullName>
        <ecNumber evidence="12">2.4.1.-</ecNumber>
    </recommendedName>
</protein>
<comment type="similarity">
    <text evidence="3 12">Belongs to the glycosyltransferase 10 family.</text>
</comment>
<keyword evidence="8" id="KW-1133">Transmembrane helix</keyword>
<comment type="pathway">
    <text evidence="2">Protein modification; protein glycosylation.</text>
</comment>
<evidence type="ECO:0000256" key="2">
    <source>
        <dbReference type="ARBA" id="ARBA00004922"/>
    </source>
</evidence>
<dbReference type="Gene3D" id="3.40.50.11660">
    <property type="entry name" value="Glycosyl transferase family 10, C-terminal domain"/>
    <property type="match status" value="1"/>
</dbReference>
<evidence type="ECO:0000313" key="16">
    <source>
        <dbReference type="Proteomes" id="UP000821853"/>
    </source>
</evidence>
<dbReference type="EMBL" id="JABSTR010000011">
    <property type="protein sequence ID" value="KAH9382484.1"/>
    <property type="molecule type" value="Genomic_DNA"/>
</dbReference>
<evidence type="ECO:0000256" key="10">
    <source>
        <dbReference type="ARBA" id="ARBA00023136"/>
    </source>
</evidence>
<evidence type="ECO:0000256" key="5">
    <source>
        <dbReference type="ARBA" id="ARBA00022679"/>
    </source>
</evidence>
<dbReference type="Pfam" id="PF17039">
    <property type="entry name" value="Glyco_tran_10_N"/>
    <property type="match status" value="1"/>
</dbReference>
<keyword evidence="11" id="KW-0325">Glycoprotein</keyword>
<proteinExistence type="inferred from homology"/>
<comment type="subcellular location">
    <subcellularLocation>
        <location evidence="1 12">Golgi apparatus</location>
        <location evidence="1 12">Golgi stack membrane</location>
        <topology evidence="1 12">Single-pass type II membrane protein</topology>
    </subcellularLocation>
</comment>
<evidence type="ECO:0000256" key="11">
    <source>
        <dbReference type="ARBA" id="ARBA00023180"/>
    </source>
</evidence>
<evidence type="ECO:0000256" key="6">
    <source>
        <dbReference type="ARBA" id="ARBA00022692"/>
    </source>
</evidence>
<evidence type="ECO:0000256" key="1">
    <source>
        <dbReference type="ARBA" id="ARBA00004447"/>
    </source>
</evidence>
<dbReference type="GO" id="GO:0032580">
    <property type="term" value="C:Golgi cisterna membrane"/>
    <property type="evidence" value="ECO:0007669"/>
    <property type="project" value="UniProtKB-SubCell"/>
</dbReference>
<keyword evidence="4 12" id="KW-0328">Glycosyltransferase</keyword>
<dbReference type="PANTHER" id="PTHR48438">
    <property type="entry name" value="ALPHA-(1,3)-FUCOSYLTRANSFERASE C-RELATED"/>
    <property type="match status" value="1"/>
</dbReference>
<dbReference type="OMA" id="NDEENCM"/>
<evidence type="ECO:0000256" key="9">
    <source>
        <dbReference type="ARBA" id="ARBA00023034"/>
    </source>
</evidence>
<dbReference type="GO" id="GO:0008417">
    <property type="term" value="F:fucosyltransferase activity"/>
    <property type="evidence" value="ECO:0007669"/>
    <property type="project" value="InterPro"/>
</dbReference>
<dbReference type="InterPro" id="IPR038577">
    <property type="entry name" value="GT10-like_C_sf"/>
</dbReference>
<feature type="domain" description="Fucosyltransferase C-terminal" evidence="13">
    <location>
        <begin position="142"/>
        <end position="275"/>
    </location>
</feature>
<dbReference type="PANTHER" id="PTHR48438:SF1">
    <property type="entry name" value="ALPHA-(1,3)-FUCOSYLTRANSFERASE C-RELATED"/>
    <property type="match status" value="1"/>
</dbReference>
<keyword evidence="10" id="KW-0472">Membrane</keyword>
<evidence type="ECO:0000259" key="14">
    <source>
        <dbReference type="Pfam" id="PF17039"/>
    </source>
</evidence>
<evidence type="ECO:0000256" key="7">
    <source>
        <dbReference type="ARBA" id="ARBA00022968"/>
    </source>
</evidence>
<evidence type="ECO:0000259" key="13">
    <source>
        <dbReference type="Pfam" id="PF00852"/>
    </source>
</evidence>
<feature type="domain" description="Fucosyltransferase N-terminal" evidence="14">
    <location>
        <begin position="15"/>
        <end position="121"/>
    </location>
</feature>
<evidence type="ECO:0000256" key="8">
    <source>
        <dbReference type="ARBA" id="ARBA00022989"/>
    </source>
</evidence>
<dbReference type="AlphaFoldDB" id="A0A9J6H708"/>
<keyword evidence="6 12" id="KW-0812">Transmembrane</keyword>
<dbReference type="InterPro" id="IPR001503">
    <property type="entry name" value="Glyco_trans_10"/>
</dbReference>
<evidence type="ECO:0000256" key="3">
    <source>
        <dbReference type="ARBA" id="ARBA00008919"/>
    </source>
</evidence>
<dbReference type="Pfam" id="PF00852">
    <property type="entry name" value="Glyco_transf_10"/>
    <property type="match status" value="1"/>
</dbReference>
<dbReference type="VEuPathDB" id="VectorBase:HLOH_057349"/>
<dbReference type="Proteomes" id="UP000821853">
    <property type="component" value="Chromosome 9"/>
</dbReference>
<organism evidence="15 16">
    <name type="scientific">Haemaphysalis longicornis</name>
    <name type="common">Bush tick</name>
    <dbReference type="NCBI Taxonomy" id="44386"/>
    <lineage>
        <taxon>Eukaryota</taxon>
        <taxon>Metazoa</taxon>
        <taxon>Ecdysozoa</taxon>
        <taxon>Arthropoda</taxon>
        <taxon>Chelicerata</taxon>
        <taxon>Arachnida</taxon>
        <taxon>Acari</taxon>
        <taxon>Parasitiformes</taxon>
        <taxon>Ixodida</taxon>
        <taxon>Ixodoidea</taxon>
        <taxon>Ixodidae</taxon>
        <taxon>Haemaphysalinae</taxon>
        <taxon>Haemaphysalis</taxon>
    </lineage>
</organism>
<name>A0A9J6H708_HAELO</name>
<comment type="caution">
    <text evidence="15">The sequence shown here is derived from an EMBL/GenBank/DDBJ whole genome shotgun (WGS) entry which is preliminary data.</text>
</comment>
<dbReference type="OrthoDB" id="427096at2759"/>
<keyword evidence="16" id="KW-1185">Reference proteome</keyword>
<keyword evidence="9 12" id="KW-0333">Golgi apparatus</keyword>
<accession>A0A9J6H708</accession>
<dbReference type="FunFam" id="3.40.50.11660:FF:000004">
    <property type="entry name" value="Glycoprotein 3-alpha-L-fucosyltransferase A"/>
    <property type="match status" value="1"/>
</dbReference>
<dbReference type="InterPro" id="IPR055270">
    <property type="entry name" value="Glyco_tran_10_C"/>
</dbReference>
<evidence type="ECO:0000313" key="15">
    <source>
        <dbReference type="EMBL" id="KAH9382484.1"/>
    </source>
</evidence>
<sequence>MPFFRRKDKLGRPDKPRILLWTTIFGGWYSYLDPRGTAELPFGRCYISNDRRTLAISDAVVFYACDMNGSDLPARRAPGQKWVFWTMEAPTGCHMYRLVPFKSSMNWTMTYRRDSDIVTTYAEVERKKKVTPFSVARLKTVWKGKTRLAIWPVSHCNTSAKREDFVRELRRHMPVDVIGKCGRSSCTRSPSCYQQFERKYFFHLSFENSICKDYVTEKLYATQLYDIVPVTFGAKKKRLAPPGSYIDALKFSSPKDLAGYLKKVARNFKLYRRYFT</sequence>
<gene>
    <name evidence="15" type="ORF">HPB48_010930</name>
</gene>
<keyword evidence="7" id="KW-0735">Signal-anchor</keyword>
<reference evidence="15 16" key="1">
    <citation type="journal article" date="2020" name="Cell">
        <title>Large-Scale Comparative Analyses of Tick Genomes Elucidate Their Genetic Diversity and Vector Capacities.</title>
        <authorList>
            <consortium name="Tick Genome and Microbiome Consortium (TIGMIC)"/>
            <person name="Jia N."/>
            <person name="Wang J."/>
            <person name="Shi W."/>
            <person name="Du L."/>
            <person name="Sun Y."/>
            <person name="Zhan W."/>
            <person name="Jiang J.F."/>
            <person name="Wang Q."/>
            <person name="Zhang B."/>
            <person name="Ji P."/>
            <person name="Bell-Sakyi L."/>
            <person name="Cui X.M."/>
            <person name="Yuan T.T."/>
            <person name="Jiang B.G."/>
            <person name="Yang W.F."/>
            <person name="Lam T.T."/>
            <person name="Chang Q.C."/>
            <person name="Ding S.J."/>
            <person name="Wang X.J."/>
            <person name="Zhu J.G."/>
            <person name="Ruan X.D."/>
            <person name="Zhao L."/>
            <person name="Wei J.T."/>
            <person name="Ye R.Z."/>
            <person name="Que T.C."/>
            <person name="Du C.H."/>
            <person name="Zhou Y.H."/>
            <person name="Cheng J.X."/>
            <person name="Dai P.F."/>
            <person name="Guo W.B."/>
            <person name="Han X.H."/>
            <person name="Huang E.J."/>
            <person name="Li L.F."/>
            <person name="Wei W."/>
            <person name="Gao Y.C."/>
            <person name="Liu J.Z."/>
            <person name="Shao H.Z."/>
            <person name="Wang X."/>
            <person name="Wang C.C."/>
            <person name="Yang T.C."/>
            <person name="Huo Q.B."/>
            <person name="Li W."/>
            <person name="Chen H.Y."/>
            <person name="Chen S.E."/>
            <person name="Zhou L.G."/>
            <person name="Ni X.B."/>
            <person name="Tian J.H."/>
            <person name="Sheng Y."/>
            <person name="Liu T."/>
            <person name="Pan Y.S."/>
            <person name="Xia L.Y."/>
            <person name="Li J."/>
            <person name="Zhao F."/>
            <person name="Cao W.C."/>
        </authorList>
    </citation>
    <scope>NUCLEOTIDE SEQUENCE [LARGE SCALE GENOMIC DNA]</scope>
    <source>
        <strain evidence="15">HaeL-2018</strain>
    </source>
</reference>
<keyword evidence="5 12" id="KW-0808">Transferase</keyword>
<dbReference type="EC" id="2.4.1.-" evidence="12"/>